<accession>A0A8S5TEY0</accession>
<reference evidence="1" key="1">
    <citation type="journal article" date="2021" name="Proc. Natl. Acad. Sci. U.S.A.">
        <title>A Catalog of Tens of Thousands of Viruses from Human Metagenomes Reveals Hidden Associations with Chronic Diseases.</title>
        <authorList>
            <person name="Tisza M.J."/>
            <person name="Buck C.B."/>
        </authorList>
    </citation>
    <scope>NUCLEOTIDE SEQUENCE</scope>
    <source>
        <strain evidence="1">Ct1IF5</strain>
    </source>
</reference>
<organism evidence="1">
    <name type="scientific">Siphoviridae sp. ct1IF5</name>
    <dbReference type="NCBI Taxonomy" id="2827765"/>
    <lineage>
        <taxon>Viruses</taxon>
        <taxon>Duplodnaviria</taxon>
        <taxon>Heunggongvirae</taxon>
        <taxon>Uroviricota</taxon>
        <taxon>Caudoviricetes</taxon>
    </lineage>
</organism>
<protein>
    <submittedName>
        <fullName evidence="1">Uncharacterized protein</fullName>
    </submittedName>
</protein>
<sequence>MANESLLEVIQMLVGYSEPYGAPQIDDIRYKNQEKIILILTNGIEDLINNSKYRNNPKDSVSKIGNRAYEVLCQLRKEIDKCL</sequence>
<evidence type="ECO:0000313" key="1">
    <source>
        <dbReference type="EMBL" id="DAF61704.1"/>
    </source>
</evidence>
<name>A0A8S5TEY0_9CAUD</name>
<dbReference type="EMBL" id="BK032815">
    <property type="protein sequence ID" value="DAF61704.1"/>
    <property type="molecule type" value="Genomic_DNA"/>
</dbReference>
<proteinExistence type="predicted"/>